<name>A0A432CHY1_9FLAO</name>
<accession>A0A432CHY1</accession>
<dbReference type="AlphaFoldDB" id="A0A432CHY1"/>
<dbReference type="RefSeq" id="WP_126562816.1">
    <property type="nucleotide sequence ID" value="NZ_RYDJ01000016.1"/>
</dbReference>
<protein>
    <submittedName>
        <fullName evidence="1">Uncharacterized protein</fullName>
    </submittedName>
</protein>
<gene>
    <name evidence="1" type="ORF">EKL98_12870</name>
</gene>
<organism evidence="1 2">
    <name type="scientific">Flavobacterium bomense</name>
    <dbReference type="NCBI Taxonomy" id="2497483"/>
    <lineage>
        <taxon>Bacteria</taxon>
        <taxon>Pseudomonadati</taxon>
        <taxon>Bacteroidota</taxon>
        <taxon>Flavobacteriia</taxon>
        <taxon>Flavobacteriales</taxon>
        <taxon>Flavobacteriaceae</taxon>
        <taxon>Flavobacterium</taxon>
    </lineage>
</organism>
<sequence length="63" mass="7705">MEALTHADFESEEKYKYFLNYINQMQRKADRHVFELNFTEARLEVGFFLWMSNYISGMVSWLK</sequence>
<evidence type="ECO:0000313" key="1">
    <source>
        <dbReference type="EMBL" id="RTZ02746.1"/>
    </source>
</evidence>
<comment type="caution">
    <text evidence="1">The sequence shown here is derived from an EMBL/GenBank/DDBJ whole genome shotgun (WGS) entry which is preliminary data.</text>
</comment>
<reference evidence="1 2" key="1">
    <citation type="submission" date="2018-12" db="EMBL/GenBank/DDBJ databases">
        <title>Flavobacterium sp. nov., isolated from glacier ice.</title>
        <authorList>
            <person name="Liu Q."/>
            <person name="Xin Y.-H."/>
        </authorList>
    </citation>
    <scope>NUCLEOTIDE SEQUENCE [LARGE SCALE GENOMIC DNA]</scope>
    <source>
        <strain evidence="1 2">RB1N8</strain>
    </source>
</reference>
<dbReference type="EMBL" id="RYDJ01000016">
    <property type="protein sequence ID" value="RTZ02746.1"/>
    <property type="molecule type" value="Genomic_DNA"/>
</dbReference>
<evidence type="ECO:0000313" key="2">
    <source>
        <dbReference type="Proteomes" id="UP000280825"/>
    </source>
</evidence>
<proteinExistence type="predicted"/>
<dbReference type="Proteomes" id="UP000280825">
    <property type="component" value="Unassembled WGS sequence"/>
</dbReference>
<keyword evidence="2" id="KW-1185">Reference proteome</keyword>